<dbReference type="EMBL" id="MEZK01000004">
    <property type="protein sequence ID" value="OGD63841.1"/>
    <property type="molecule type" value="Genomic_DNA"/>
</dbReference>
<feature type="binding site" evidence="5">
    <location>
        <position position="93"/>
    </location>
    <ligand>
        <name>AMP</name>
        <dbReference type="ChEBI" id="CHEBI:456215"/>
    </ligand>
</feature>
<dbReference type="GO" id="GO:0044209">
    <property type="term" value="P:AMP salvage"/>
    <property type="evidence" value="ECO:0007669"/>
    <property type="project" value="UniProtKB-UniRule"/>
</dbReference>
<evidence type="ECO:0000313" key="9">
    <source>
        <dbReference type="Proteomes" id="UP000177006"/>
    </source>
</evidence>
<evidence type="ECO:0000256" key="5">
    <source>
        <dbReference type="HAMAP-Rule" id="MF_00235"/>
    </source>
</evidence>
<dbReference type="InterPro" id="IPR000850">
    <property type="entry name" value="Adenylat/UMP-CMP_kin"/>
</dbReference>
<comment type="subunit">
    <text evidence="5 7">Monomer.</text>
</comment>
<comment type="similarity">
    <text evidence="5 6">Belongs to the adenylate kinase family.</text>
</comment>
<dbReference type="GO" id="GO:0005524">
    <property type="term" value="F:ATP binding"/>
    <property type="evidence" value="ECO:0007669"/>
    <property type="project" value="UniProtKB-UniRule"/>
</dbReference>
<comment type="caution">
    <text evidence="5">Lacks conserved residue(s) required for the propagation of feature annotation.</text>
</comment>
<feature type="binding site" evidence="5">
    <location>
        <position position="147"/>
    </location>
    <ligand>
        <name>AMP</name>
        <dbReference type="ChEBI" id="CHEBI:456215"/>
    </ligand>
</feature>
<dbReference type="Gene3D" id="3.40.50.300">
    <property type="entry name" value="P-loop containing nucleotide triphosphate hydrolases"/>
    <property type="match status" value="1"/>
</dbReference>
<keyword evidence="1 5" id="KW-0808">Transferase</keyword>
<dbReference type="PRINTS" id="PR00094">
    <property type="entry name" value="ADENYLTKNASE"/>
</dbReference>
<evidence type="ECO:0000256" key="4">
    <source>
        <dbReference type="ARBA" id="ARBA00022777"/>
    </source>
</evidence>
<comment type="subcellular location">
    <subcellularLocation>
        <location evidence="5 7">Cytoplasm</location>
    </subcellularLocation>
</comment>
<dbReference type="STRING" id="1797457.A2160_06375"/>
<evidence type="ECO:0000256" key="2">
    <source>
        <dbReference type="ARBA" id="ARBA00022727"/>
    </source>
</evidence>
<feature type="binding site" evidence="5">
    <location>
        <position position="175"/>
    </location>
    <ligand>
        <name>ATP</name>
        <dbReference type="ChEBI" id="CHEBI:30616"/>
    </ligand>
</feature>
<name>A0A1F5E916_9BACT</name>
<keyword evidence="4 5" id="KW-0418">Kinase</keyword>
<evidence type="ECO:0000256" key="3">
    <source>
        <dbReference type="ARBA" id="ARBA00022741"/>
    </source>
</evidence>
<keyword evidence="5 7" id="KW-0067">ATP-binding</keyword>
<feature type="binding site" evidence="5">
    <location>
        <position position="31"/>
    </location>
    <ligand>
        <name>AMP</name>
        <dbReference type="ChEBI" id="CHEBI:456215"/>
    </ligand>
</feature>
<reference evidence="8 9" key="1">
    <citation type="journal article" date="2016" name="Nat. Commun.">
        <title>Thousands of microbial genomes shed light on interconnected biogeochemical processes in an aquifer system.</title>
        <authorList>
            <person name="Anantharaman K."/>
            <person name="Brown C.T."/>
            <person name="Hug L.A."/>
            <person name="Sharon I."/>
            <person name="Castelle C.J."/>
            <person name="Probst A.J."/>
            <person name="Thomas B.C."/>
            <person name="Singh A."/>
            <person name="Wilkins M.J."/>
            <person name="Karaoz U."/>
            <person name="Brodie E.L."/>
            <person name="Williams K.H."/>
            <person name="Hubbard S.S."/>
            <person name="Banfield J.F."/>
        </authorList>
    </citation>
    <scope>NUCLEOTIDE SEQUENCE [LARGE SCALE GENOMIC DNA]</scope>
</reference>
<comment type="caution">
    <text evidence="8">The sequence shown here is derived from an EMBL/GenBank/DDBJ whole genome shotgun (WGS) entry which is preliminary data.</text>
</comment>
<dbReference type="PROSITE" id="PS00113">
    <property type="entry name" value="ADENYLATE_KINASE"/>
    <property type="match status" value="1"/>
</dbReference>
<dbReference type="PANTHER" id="PTHR23359">
    <property type="entry name" value="NUCLEOTIDE KINASE"/>
    <property type="match status" value="1"/>
</dbReference>
<dbReference type="InterPro" id="IPR033690">
    <property type="entry name" value="Adenylat_kinase_CS"/>
</dbReference>
<dbReference type="Proteomes" id="UP000177006">
    <property type="component" value="Unassembled WGS sequence"/>
</dbReference>
<evidence type="ECO:0000256" key="1">
    <source>
        <dbReference type="ARBA" id="ARBA00022679"/>
    </source>
</evidence>
<comment type="domain">
    <text evidence="5">Consists of three domains, a large central CORE domain and two small peripheral domains, NMPbind and LID, which undergo movements during catalysis. The LID domain closes over the site of phosphoryl transfer upon ATP binding. Assembling and dissambling the active center during each catalytic cycle provides an effective means to prevent ATP hydrolysis.</text>
</comment>
<protein>
    <recommendedName>
        <fullName evidence="5 7">Adenylate kinase</fullName>
        <shortName evidence="5">AK</shortName>
        <ecNumber evidence="5 7">2.7.4.3</ecNumber>
    </recommendedName>
    <alternativeName>
        <fullName evidence="5">ATP-AMP transphosphorylase</fullName>
    </alternativeName>
    <alternativeName>
        <fullName evidence="5">ATP:AMP phosphotransferase</fullName>
    </alternativeName>
    <alternativeName>
        <fullName evidence="5">Adenylate monophosphate kinase</fullName>
    </alternativeName>
</protein>
<evidence type="ECO:0000313" key="8">
    <source>
        <dbReference type="EMBL" id="OGD63841.1"/>
    </source>
</evidence>
<dbReference type="GO" id="GO:0004017">
    <property type="term" value="F:AMP kinase activity"/>
    <property type="evidence" value="ECO:0007669"/>
    <property type="project" value="UniProtKB-UniRule"/>
</dbReference>
<feature type="binding site" evidence="5">
    <location>
        <position position="36"/>
    </location>
    <ligand>
        <name>AMP</name>
        <dbReference type="ChEBI" id="CHEBI:456215"/>
    </ligand>
</feature>
<keyword evidence="3 5" id="KW-0547">Nucleotide-binding</keyword>
<evidence type="ECO:0000256" key="7">
    <source>
        <dbReference type="RuleBase" id="RU003331"/>
    </source>
</evidence>
<dbReference type="EC" id="2.7.4.3" evidence="5 7"/>
<gene>
    <name evidence="5" type="primary">adk</name>
    <name evidence="8" type="ORF">A2160_06375</name>
</gene>
<dbReference type="CDD" id="cd01428">
    <property type="entry name" value="ADK"/>
    <property type="match status" value="1"/>
</dbReference>
<accession>A0A1F5E916</accession>
<comment type="pathway">
    <text evidence="5">Purine metabolism; AMP biosynthesis via salvage pathway; AMP from ADP: step 1/1.</text>
</comment>
<dbReference type="Pfam" id="PF00406">
    <property type="entry name" value="ADK"/>
    <property type="match status" value="1"/>
</dbReference>
<feature type="binding site" evidence="5">
    <location>
        <position position="131"/>
    </location>
    <ligand>
        <name>AMP</name>
        <dbReference type="ChEBI" id="CHEBI:456215"/>
    </ligand>
</feature>
<feature type="binding site" evidence="5">
    <location>
        <begin position="86"/>
        <end position="89"/>
    </location>
    <ligand>
        <name>AMP</name>
        <dbReference type="ChEBI" id="CHEBI:456215"/>
    </ligand>
</feature>
<feature type="binding site" evidence="5">
    <location>
        <begin position="58"/>
        <end position="60"/>
    </location>
    <ligand>
        <name>AMP</name>
        <dbReference type="ChEBI" id="CHEBI:456215"/>
    </ligand>
</feature>
<evidence type="ECO:0000256" key="6">
    <source>
        <dbReference type="RuleBase" id="RU003330"/>
    </source>
</evidence>
<comment type="catalytic activity">
    <reaction evidence="5 7">
        <text>AMP + ATP = 2 ADP</text>
        <dbReference type="Rhea" id="RHEA:12973"/>
        <dbReference type="ChEBI" id="CHEBI:30616"/>
        <dbReference type="ChEBI" id="CHEBI:456215"/>
        <dbReference type="ChEBI" id="CHEBI:456216"/>
        <dbReference type="EC" id="2.7.4.3"/>
    </reaction>
</comment>
<keyword evidence="5" id="KW-0963">Cytoplasm</keyword>
<dbReference type="UniPathway" id="UPA00588">
    <property type="reaction ID" value="UER00649"/>
</dbReference>
<feature type="binding site" evidence="5">
    <location>
        <begin position="10"/>
        <end position="15"/>
    </location>
    <ligand>
        <name>ATP</name>
        <dbReference type="ChEBI" id="CHEBI:30616"/>
    </ligand>
</feature>
<sequence length="195" mass="22446">MYFIFYGAEGSGKTTQGRLLAEKLRLPHLVSGDLVRKYAQEDKGIMGDICREALSKGHYVADSEMFVLWKQRLKEADTQNGWVIDGFPRNMTQALFLDDKLDKYGKAINAVFYLEVGEAVSIDRLAKRGRRNPDGSLHDTPEKISERLRLYKMEEQDVLDFYKKKDILQTVNGERSIEQIHQDVIERVNKLSSQT</sequence>
<feature type="binding site" evidence="5">
    <location>
        <position position="128"/>
    </location>
    <ligand>
        <name>ATP</name>
        <dbReference type="ChEBI" id="CHEBI:30616"/>
    </ligand>
</feature>
<organism evidence="8 9">
    <name type="scientific">Candidatus Beckwithbacteria bacterium RBG_13_42_9</name>
    <dbReference type="NCBI Taxonomy" id="1797457"/>
    <lineage>
        <taxon>Bacteria</taxon>
        <taxon>Candidatus Beckwithiibacteriota</taxon>
    </lineage>
</organism>
<dbReference type="HAMAP" id="MF_00235">
    <property type="entry name" value="Adenylate_kinase_Adk"/>
    <property type="match status" value="1"/>
</dbReference>
<dbReference type="SUPFAM" id="SSF52540">
    <property type="entry name" value="P-loop containing nucleoside triphosphate hydrolases"/>
    <property type="match status" value="1"/>
</dbReference>
<comment type="function">
    <text evidence="5">Catalyzes the reversible transfer of the terminal phosphate group between ATP and AMP. Plays an important role in cellular energy homeostasis and in adenine nucleotide metabolism.</text>
</comment>
<keyword evidence="2 5" id="KW-0545">Nucleotide biosynthesis</keyword>
<proteinExistence type="inferred from homology"/>
<dbReference type="GO" id="GO:0005737">
    <property type="term" value="C:cytoplasm"/>
    <property type="evidence" value="ECO:0007669"/>
    <property type="project" value="UniProtKB-SubCell"/>
</dbReference>
<dbReference type="InterPro" id="IPR027417">
    <property type="entry name" value="P-loop_NTPase"/>
</dbReference>
<dbReference type="AlphaFoldDB" id="A0A1F5E916"/>